<dbReference type="InterPro" id="IPR005320">
    <property type="entry name" value="Peptidase_S51"/>
</dbReference>
<comment type="caution">
    <text evidence="5">The sequence shown here is derived from an EMBL/GenBank/DDBJ whole genome shotgun (WGS) entry which is preliminary data.</text>
</comment>
<proteinExistence type="inferred from homology"/>
<name>A0A0G0HW84_9BACT</name>
<evidence type="ECO:0000313" key="5">
    <source>
        <dbReference type="EMBL" id="KKQ46557.1"/>
    </source>
</evidence>
<keyword evidence="3" id="KW-0378">Hydrolase</keyword>
<dbReference type="PANTHER" id="PTHR20842:SF0">
    <property type="entry name" value="ALPHA-ASPARTYL DIPEPTIDASE"/>
    <property type="match status" value="1"/>
</dbReference>
<dbReference type="SUPFAM" id="SSF52317">
    <property type="entry name" value="Class I glutamine amidotransferase-like"/>
    <property type="match status" value="1"/>
</dbReference>
<dbReference type="InterPro" id="IPR029062">
    <property type="entry name" value="Class_I_gatase-like"/>
</dbReference>
<evidence type="ECO:0000256" key="3">
    <source>
        <dbReference type="ARBA" id="ARBA00022801"/>
    </source>
</evidence>
<dbReference type="PANTHER" id="PTHR20842">
    <property type="entry name" value="PROTEASE S51 ALPHA-ASPARTYL DIPEPTIDASE"/>
    <property type="match status" value="1"/>
</dbReference>
<organism evidence="5 6">
    <name type="scientific">Candidatus Yanofskybacteria bacterium GW2011_GWC2_37_9</name>
    <dbReference type="NCBI Taxonomy" id="1619028"/>
    <lineage>
        <taxon>Bacteria</taxon>
        <taxon>Candidatus Yanofskyibacteriota</taxon>
    </lineage>
</organism>
<sequence length="225" mass="25095">MSKLFLSGGGDIEISYSFDSLFFDSLPQSANILYIPVAMATTMARTEASLDWFSKLISSHSNSDKHLDFTMWNAGDVLPNLHNYDAVYVGGGNTYRLLMVLEKLGMLDVLKKYIKNGGIYYGGSAGAVIVGKSLRTVEEENLNNYSKHDGMNLINNLSIFPHFSDSEEQKDIIRKICGNYPLMIAALPENSGLILDEHGMSVYGNMYLYEKEKETILYTSGQIIK</sequence>
<dbReference type="Gene3D" id="3.40.50.880">
    <property type="match status" value="1"/>
</dbReference>
<dbReference type="Proteomes" id="UP000034430">
    <property type="component" value="Unassembled WGS sequence"/>
</dbReference>
<reference evidence="5 6" key="1">
    <citation type="journal article" date="2015" name="Nature">
        <title>rRNA introns, odd ribosomes, and small enigmatic genomes across a large radiation of phyla.</title>
        <authorList>
            <person name="Brown C.T."/>
            <person name="Hug L.A."/>
            <person name="Thomas B.C."/>
            <person name="Sharon I."/>
            <person name="Castelle C.J."/>
            <person name="Singh A."/>
            <person name="Wilkins M.J."/>
            <person name="Williams K.H."/>
            <person name="Banfield J.F."/>
        </authorList>
    </citation>
    <scope>NUCLEOTIDE SEQUENCE [LARGE SCALE GENOMIC DNA]</scope>
</reference>
<keyword evidence="2" id="KW-0645">Protease</keyword>
<evidence type="ECO:0000256" key="2">
    <source>
        <dbReference type="ARBA" id="ARBA00022670"/>
    </source>
</evidence>
<dbReference type="GO" id="GO:0006508">
    <property type="term" value="P:proteolysis"/>
    <property type="evidence" value="ECO:0007669"/>
    <property type="project" value="UniProtKB-KW"/>
</dbReference>
<keyword evidence="4" id="KW-0720">Serine protease</keyword>
<accession>A0A0G0HW84</accession>
<evidence type="ECO:0000256" key="1">
    <source>
        <dbReference type="ARBA" id="ARBA00006534"/>
    </source>
</evidence>
<dbReference type="AlphaFoldDB" id="A0A0G0HW84"/>
<evidence type="ECO:0000313" key="6">
    <source>
        <dbReference type="Proteomes" id="UP000034430"/>
    </source>
</evidence>
<comment type="similarity">
    <text evidence="1">Belongs to the peptidase S51 family.</text>
</comment>
<dbReference type="EMBL" id="LBTU01000035">
    <property type="protein sequence ID" value="KKQ46557.1"/>
    <property type="molecule type" value="Genomic_DNA"/>
</dbReference>
<evidence type="ECO:0000256" key="4">
    <source>
        <dbReference type="ARBA" id="ARBA00022825"/>
    </source>
</evidence>
<evidence type="ECO:0008006" key="7">
    <source>
        <dbReference type="Google" id="ProtNLM"/>
    </source>
</evidence>
<gene>
    <name evidence="5" type="ORF">US65_C0035G0005</name>
</gene>
<dbReference type="GO" id="GO:0008236">
    <property type="term" value="F:serine-type peptidase activity"/>
    <property type="evidence" value="ECO:0007669"/>
    <property type="project" value="UniProtKB-KW"/>
</dbReference>
<protein>
    <recommendedName>
        <fullName evidence="7">Peptidase E</fullName>
    </recommendedName>
</protein>
<dbReference type="Pfam" id="PF03575">
    <property type="entry name" value="Peptidase_S51"/>
    <property type="match status" value="1"/>
</dbReference>